<dbReference type="PANTHER" id="PTHR32361:SF9">
    <property type="entry name" value="FERRIC REDUCTASE TRANSMEMBRANE COMPONENT 3-RELATED"/>
    <property type="match status" value="1"/>
</dbReference>
<keyword evidence="14" id="KW-0560">Oxidoreductase</keyword>
<dbReference type="InterPro" id="IPR017927">
    <property type="entry name" value="FAD-bd_FR_type"/>
</dbReference>
<feature type="transmembrane region" description="Helical" evidence="20">
    <location>
        <begin position="350"/>
        <end position="369"/>
    </location>
</feature>
<feature type="transmembrane region" description="Helical" evidence="20">
    <location>
        <begin position="381"/>
        <end position="398"/>
    </location>
</feature>
<dbReference type="SFLD" id="SFLDS00052">
    <property type="entry name" value="Ferric_Reductase_Domain"/>
    <property type="match status" value="1"/>
</dbReference>
<comment type="subcellular location">
    <subcellularLocation>
        <location evidence="2">Cell membrane</location>
        <topology evidence="2">Multi-pass membrane protein</topology>
    </subcellularLocation>
</comment>
<evidence type="ECO:0000256" key="5">
    <source>
        <dbReference type="ARBA" id="ARBA00022448"/>
    </source>
</evidence>
<evidence type="ECO:0000256" key="11">
    <source>
        <dbReference type="ARBA" id="ARBA00022857"/>
    </source>
</evidence>
<keyword evidence="8" id="KW-0285">Flavoprotein</keyword>
<dbReference type="GO" id="GO:0006826">
    <property type="term" value="P:iron ion transport"/>
    <property type="evidence" value="ECO:0007669"/>
    <property type="project" value="TreeGrafter"/>
</dbReference>
<evidence type="ECO:0000256" key="2">
    <source>
        <dbReference type="ARBA" id="ARBA00004651"/>
    </source>
</evidence>
<evidence type="ECO:0000256" key="7">
    <source>
        <dbReference type="ARBA" id="ARBA00022617"/>
    </source>
</evidence>
<keyword evidence="6" id="KW-1003">Cell membrane</keyword>
<feature type="signal peptide" evidence="21">
    <location>
        <begin position="1"/>
        <end position="18"/>
    </location>
</feature>
<evidence type="ECO:0000256" key="19">
    <source>
        <dbReference type="ARBA" id="ARBA00048483"/>
    </source>
</evidence>
<dbReference type="InterPro" id="IPR013130">
    <property type="entry name" value="Fe3_Rdtase_TM_dom"/>
</dbReference>
<keyword evidence="18" id="KW-0325">Glycoprotein</keyword>
<evidence type="ECO:0000256" key="14">
    <source>
        <dbReference type="ARBA" id="ARBA00023002"/>
    </source>
</evidence>
<keyword evidence="7" id="KW-0479">Metal-binding</keyword>
<dbReference type="EC" id="1.16.1.9" evidence="4"/>
<keyword evidence="5" id="KW-0813">Transport</keyword>
<dbReference type="Pfam" id="PF01794">
    <property type="entry name" value="Ferric_reduct"/>
    <property type="match status" value="1"/>
</dbReference>
<dbReference type="GO" id="GO:0015677">
    <property type="term" value="P:copper ion import"/>
    <property type="evidence" value="ECO:0007669"/>
    <property type="project" value="TreeGrafter"/>
</dbReference>
<evidence type="ECO:0000256" key="1">
    <source>
        <dbReference type="ARBA" id="ARBA00001974"/>
    </source>
</evidence>
<name>A0A0H5C7U3_CYBJN</name>
<dbReference type="SUPFAM" id="SSF63380">
    <property type="entry name" value="Riboflavin synthase domain-like"/>
    <property type="match status" value="1"/>
</dbReference>
<evidence type="ECO:0000256" key="8">
    <source>
        <dbReference type="ARBA" id="ARBA00022630"/>
    </source>
</evidence>
<protein>
    <recommendedName>
        <fullName evidence="4">ferric-chelate reductase (NADPH)</fullName>
        <ecNumber evidence="4">1.16.1.9</ecNumber>
    </recommendedName>
</protein>
<keyword evidence="9 20" id="KW-0812">Transmembrane</keyword>
<dbReference type="SUPFAM" id="SSF52343">
    <property type="entry name" value="Ferredoxin reductase-like, C-terminal NADP-linked domain"/>
    <property type="match status" value="1"/>
</dbReference>
<keyword evidence="15" id="KW-0408">Iron</keyword>
<organism evidence="23 24">
    <name type="scientific">Cyberlindnera jadinii (strain ATCC 18201 / CBS 1600 / BCRC 20928 / JCM 3617 / NBRC 0987 / NRRL Y-1542)</name>
    <name type="common">Torula yeast</name>
    <name type="synonym">Candida utilis</name>
    <dbReference type="NCBI Taxonomy" id="983966"/>
    <lineage>
        <taxon>Eukaryota</taxon>
        <taxon>Fungi</taxon>
        <taxon>Dikarya</taxon>
        <taxon>Ascomycota</taxon>
        <taxon>Saccharomycotina</taxon>
        <taxon>Saccharomycetes</taxon>
        <taxon>Phaffomycetales</taxon>
        <taxon>Phaffomycetaceae</taxon>
        <taxon>Cyberlindnera</taxon>
    </lineage>
</organism>
<keyword evidence="17 20" id="KW-0472">Membrane</keyword>
<dbReference type="CDD" id="cd06186">
    <property type="entry name" value="NOX_Duox_like_FAD_NADP"/>
    <property type="match status" value="1"/>
</dbReference>
<dbReference type="Pfam" id="PF08030">
    <property type="entry name" value="NAD_binding_6"/>
    <property type="match status" value="1"/>
</dbReference>
<keyword evidence="11" id="KW-0521">NADP</keyword>
<dbReference type="GO" id="GO:0006879">
    <property type="term" value="P:intracellular iron ion homeostasis"/>
    <property type="evidence" value="ECO:0007669"/>
    <property type="project" value="TreeGrafter"/>
</dbReference>
<evidence type="ECO:0000256" key="16">
    <source>
        <dbReference type="ARBA" id="ARBA00023065"/>
    </source>
</evidence>
<feature type="transmembrane region" description="Helical" evidence="20">
    <location>
        <begin position="240"/>
        <end position="259"/>
    </location>
</feature>
<evidence type="ECO:0000256" key="18">
    <source>
        <dbReference type="ARBA" id="ARBA00023180"/>
    </source>
</evidence>
<dbReference type="InterPro" id="IPR013112">
    <property type="entry name" value="FAD-bd_8"/>
</dbReference>
<dbReference type="GO" id="GO:0052851">
    <property type="term" value="F:ferric-chelate reductase (NADPH) activity"/>
    <property type="evidence" value="ECO:0007669"/>
    <property type="project" value="UniProtKB-EC"/>
</dbReference>
<comment type="catalytic activity">
    <reaction evidence="19">
        <text>2 a Fe(II)-siderophore + NADP(+) + H(+) = 2 a Fe(III)-siderophore + NADPH</text>
        <dbReference type="Rhea" id="RHEA:28795"/>
        <dbReference type="Rhea" id="RHEA-COMP:11342"/>
        <dbReference type="Rhea" id="RHEA-COMP:11344"/>
        <dbReference type="ChEBI" id="CHEBI:15378"/>
        <dbReference type="ChEBI" id="CHEBI:29033"/>
        <dbReference type="ChEBI" id="CHEBI:29034"/>
        <dbReference type="ChEBI" id="CHEBI:57783"/>
        <dbReference type="ChEBI" id="CHEBI:58349"/>
        <dbReference type="EC" id="1.16.1.9"/>
    </reaction>
</comment>
<gene>
    <name evidence="23" type="primary">CFL4</name>
    <name evidence="23" type="ORF">BN1211_4772</name>
</gene>
<dbReference type="EMBL" id="CDQK01000005">
    <property type="protein sequence ID" value="CEP24057.1"/>
    <property type="molecule type" value="Genomic_DNA"/>
</dbReference>
<feature type="domain" description="FAD-binding FR-type" evidence="22">
    <location>
        <begin position="426"/>
        <end position="531"/>
    </location>
</feature>
<dbReference type="InterPro" id="IPR051410">
    <property type="entry name" value="Ferric/Cupric_Reductase"/>
</dbReference>
<dbReference type="InterPro" id="IPR017938">
    <property type="entry name" value="Riboflavin_synthase-like_b-brl"/>
</dbReference>
<dbReference type="PANTHER" id="PTHR32361">
    <property type="entry name" value="FERRIC/CUPRIC REDUCTASE TRANSMEMBRANE COMPONENT"/>
    <property type="match status" value="1"/>
</dbReference>
<accession>A0A0H5C7U3</accession>
<feature type="transmembrane region" description="Helical" evidence="20">
    <location>
        <begin position="169"/>
        <end position="188"/>
    </location>
</feature>
<dbReference type="Pfam" id="PF08022">
    <property type="entry name" value="FAD_binding_8"/>
    <property type="match status" value="1"/>
</dbReference>
<comment type="cofactor">
    <cofactor evidence="1">
        <name>FAD</name>
        <dbReference type="ChEBI" id="CHEBI:57692"/>
    </cofactor>
</comment>
<comment type="similarity">
    <text evidence="3">Belongs to the ferric reductase (FRE) family.</text>
</comment>
<evidence type="ECO:0000256" key="15">
    <source>
        <dbReference type="ARBA" id="ARBA00023004"/>
    </source>
</evidence>
<evidence type="ECO:0000256" key="20">
    <source>
        <dbReference type="SAM" id="Phobius"/>
    </source>
</evidence>
<evidence type="ECO:0000256" key="3">
    <source>
        <dbReference type="ARBA" id="ARBA00006278"/>
    </source>
</evidence>
<evidence type="ECO:0000256" key="9">
    <source>
        <dbReference type="ARBA" id="ARBA00022692"/>
    </source>
</evidence>
<keyword evidence="12" id="KW-0249">Electron transport</keyword>
<reference evidence="24" key="1">
    <citation type="journal article" date="2015" name="J. Biotechnol.">
        <title>The structure of the Cyberlindnera jadinii genome and its relation to Candida utilis analyzed by the occurrence of single nucleotide polymorphisms.</title>
        <authorList>
            <person name="Rupp O."/>
            <person name="Brinkrolf K."/>
            <person name="Buerth C."/>
            <person name="Kunigo M."/>
            <person name="Schneider J."/>
            <person name="Jaenicke S."/>
            <person name="Goesmann A."/>
            <person name="Puehler A."/>
            <person name="Jaeger K.-E."/>
            <person name="Ernst J.F."/>
        </authorList>
    </citation>
    <scope>NUCLEOTIDE SEQUENCE [LARGE SCALE GENOMIC DNA]</scope>
    <source>
        <strain evidence="24">ATCC 18201 / CBS 1600 / BCRC 20928 / JCM 3617 / NBRC 0987 / NRRL Y-1542</strain>
    </source>
</reference>
<dbReference type="InterPro" id="IPR039261">
    <property type="entry name" value="FNR_nucleotide-bd"/>
</dbReference>
<evidence type="ECO:0000259" key="22">
    <source>
        <dbReference type="PROSITE" id="PS51384"/>
    </source>
</evidence>
<keyword evidence="13 20" id="KW-1133">Transmembrane helix</keyword>
<evidence type="ECO:0000256" key="6">
    <source>
        <dbReference type="ARBA" id="ARBA00022475"/>
    </source>
</evidence>
<dbReference type="Gene3D" id="3.40.50.80">
    <property type="entry name" value="Nucleotide-binding domain of ferredoxin-NADP reductase (FNR) module"/>
    <property type="match status" value="1"/>
</dbReference>
<dbReference type="PROSITE" id="PS51384">
    <property type="entry name" value="FAD_FR"/>
    <property type="match status" value="1"/>
</dbReference>
<evidence type="ECO:0000256" key="10">
    <source>
        <dbReference type="ARBA" id="ARBA00022827"/>
    </source>
</evidence>
<evidence type="ECO:0000313" key="23">
    <source>
        <dbReference type="EMBL" id="CEP24057.1"/>
    </source>
</evidence>
<evidence type="ECO:0000256" key="17">
    <source>
        <dbReference type="ARBA" id="ARBA00023136"/>
    </source>
</evidence>
<feature type="transmembrane region" description="Helical" evidence="20">
    <location>
        <begin position="279"/>
        <end position="300"/>
    </location>
</feature>
<keyword evidence="7" id="KW-0349">Heme</keyword>
<dbReference type="InterPro" id="IPR013121">
    <property type="entry name" value="Fe_red_NAD-bd_6"/>
</dbReference>
<evidence type="ECO:0000256" key="21">
    <source>
        <dbReference type="SAM" id="SignalP"/>
    </source>
</evidence>
<evidence type="ECO:0000256" key="13">
    <source>
        <dbReference type="ARBA" id="ARBA00022989"/>
    </source>
</evidence>
<keyword evidence="10" id="KW-0274">FAD</keyword>
<dbReference type="GO" id="GO:0005886">
    <property type="term" value="C:plasma membrane"/>
    <property type="evidence" value="ECO:0007669"/>
    <property type="project" value="UniProtKB-SubCell"/>
</dbReference>
<sequence>MKLSDLFLALLLVVNVFASHPTKTEQRGTRPKLALNACQNVVNKMKWAYNSTGGGRNYGTICNYPPAVGTITNCFANIFGPFTKNFNKTVGRLSLTCETRGSDTVIHEKQFYIDQFLNATGHFGSTEGLNLTETKLTFPVDIPHNVTKPYYDYTKFTLYNWDMPNVFAGIYYCYFVFVFLIVGIVNYMKRLGYQGSLNNKWITQYRKHISIPALFNQNHTNAPVYFKFVSTLVPTRVETLIIFFFVCLNILLATIHYNVSTLYNSRRLQLTMLVADRTALLAFGMIPLLVLFAGRNNLMIRLTGIPYTSFIMFHKWVSRMMFLYALIHSACWTDYAVSRHYMSAYVARRYWRWGIVATTLAGLLCFQAFHMFRTMSYESFLFIHIVFASLFLVGCWWHCYDFGYLEWIYASIALWCTDRLVRIFKMITFGYRNADVEYISDGTFKVSVQKGAFFHSYPGAYAFLYFLTPYGFWQSHPFTIIESALKEGEITVYIKAKKGMTKYIKNKCIKAGGKASIRVSVEGPYGHHAPSHKYDTALLLAGGSGIPGPYHHAVDLAKRDSNQQIKLSWTIRNPESLCWFYKELMMLRGTKVQCDIYITGTVTEFVKETGQDKEKASSSASDSDTSLSPQGCIEELSKFITFHYERPSLEDFLVTEFTAENQGTICVMTCGPPRMVDDIRKFVGQNLDKCPKRVDLFEELQVW</sequence>
<dbReference type="SFLD" id="SFLDG01168">
    <property type="entry name" value="Ferric_reductase_subgroup_(FRE"/>
    <property type="match status" value="1"/>
</dbReference>
<dbReference type="AlphaFoldDB" id="A0A0H5C7U3"/>
<evidence type="ECO:0000256" key="12">
    <source>
        <dbReference type="ARBA" id="ARBA00022982"/>
    </source>
</evidence>
<keyword evidence="21" id="KW-0732">Signal</keyword>
<evidence type="ECO:0000313" key="24">
    <source>
        <dbReference type="Proteomes" id="UP000038830"/>
    </source>
</evidence>
<evidence type="ECO:0000256" key="4">
    <source>
        <dbReference type="ARBA" id="ARBA00012668"/>
    </source>
</evidence>
<proteinExistence type="inferred from homology"/>
<keyword evidence="16" id="KW-0406">Ion transport</keyword>
<dbReference type="Proteomes" id="UP000038830">
    <property type="component" value="Unassembled WGS sequence"/>
</dbReference>
<feature type="chain" id="PRO_5005216585" description="ferric-chelate reductase (NADPH)" evidence="21">
    <location>
        <begin position="19"/>
        <end position="703"/>
    </location>
</feature>